<feature type="region of interest" description="Disordered" evidence="1">
    <location>
        <begin position="78"/>
        <end position="119"/>
    </location>
</feature>
<name>A0ABQ9WHK7_SAGOE</name>
<evidence type="ECO:0000313" key="3">
    <source>
        <dbReference type="Proteomes" id="UP001266305"/>
    </source>
</evidence>
<dbReference type="EMBL" id="JASSZA010000001">
    <property type="protein sequence ID" value="KAK2121129.1"/>
    <property type="molecule type" value="Genomic_DNA"/>
</dbReference>
<sequence>MRLGLLEHIEKLLPGCCSHRCAPGERCLHSPAQVREAVVTQRSDDTEAVDLLKHTPTSHPDHPLLQDALTELPIQYQRGDHTPTAVHDSEEAGGECGRDGLGLPSLLSWGQAGHPQSEA</sequence>
<comment type="caution">
    <text evidence="2">The sequence shown here is derived from an EMBL/GenBank/DDBJ whole genome shotgun (WGS) entry which is preliminary data.</text>
</comment>
<reference evidence="2 3" key="1">
    <citation type="submission" date="2023-05" db="EMBL/GenBank/DDBJ databases">
        <title>B98-5 Cell Line De Novo Hybrid Assembly: An Optical Mapping Approach.</title>
        <authorList>
            <person name="Kananen K."/>
            <person name="Auerbach J.A."/>
            <person name="Kautto E."/>
            <person name="Blachly J.S."/>
        </authorList>
    </citation>
    <scope>NUCLEOTIDE SEQUENCE [LARGE SCALE GENOMIC DNA]</scope>
    <source>
        <strain evidence="2">B95-8</strain>
        <tissue evidence="2">Cell line</tissue>
    </source>
</reference>
<keyword evidence="3" id="KW-1185">Reference proteome</keyword>
<gene>
    <name evidence="2" type="ORF">P7K49_002515</name>
</gene>
<dbReference type="Proteomes" id="UP001266305">
    <property type="component" value="Unassembled WGS sequence"/>
</dbReference>
<organism evidence="2 3">
    <name type="scientific">Saguinus oedipus</name>
    <name type="common">Cotton-top tamarin</name>
    <name type="synonym">Oedipomidas oedipus</name>
    <dbReference type="NCBI Taxonomy" id="9490"/>
    <lineage>
        <taxon>Eukaryota</taxon>
        <taxon>Metazoa</taxon>
        <taxon>Chordata</taxon>
        <taxon>Craniata</taxon>
        <taxon>Vertebrata</taxon>
        <taxon>Euteleostomi</taxon>
        <taxon>Mammalia</taxon>
        <taxon>Eutheria</taxon>
        <taxon>Euarchontoglires</taxon>
        <taxon>Primates</taxon>
        <taxon>Haplorrhini</taxon>
        <taxon>Platyrrhini</taxon>
        <taxon>Cebidae</taxon>
        <taxon>Callitrichinae</taxon>
        <taxon>Saguinus</taxon>
    </lineage>
</organism>
<accession>A0ABQ9WHK7</accession>
<proteinExistence type="predicted"/>
<evidence type="ECO:0000313" key="2">
    <source>
        <dbReference type="EMBL" id="KAK2121129.1"/>
    </source>
</evidence>
<evidence type="ECO:0000256" key="1">
    <source>
        <dbReference type="SAM" id="MobiDB-lite"/>
    </source>
</evidence>
<protein>
    <submittedName>
        <fullName evidence="2">Uncharacterized protein</fullName>
    </submittedName>
</protein>